<evidence type="ECO:0000313" key="2">
    <source>
        <dbReference type="EMBL" id="MFC4062469.1"/>
    </source>
</evidence>
<dbReference type="InterPro" id="IPR010296">
    <property type="entry name" value="DUF899_thioredox"/>
</dbReference>
<evidence type="ECO:0000313" key="3">
    <source>
        <dbReference type="Proteomes" id="UP001595850"/>
    </source>
</evidence>
<dbReference type="EMBL" id="JBHSBM010000047">
    <property type="protein sequence ID" value="MFC4062469.1"/>
    <property type="molecule type" value="Genomic_DNA"/>
</dbReference>
<feature type="region of interest" description="Disordered" evidence="1">
    <location>
        <begin position="1"/>
        <end position="41"/>
    </location>
</feature>
<proteinExistence type="predicted"/>
<keyword evidence="3" id="KW-1185">Reference proteome</keyword>
<dbReference type="RefSeq" id="WP_377293603.1">
    <property type="nucleotide sequence ID" value="NZ_JBHSBM010000047.1"/>
</dbReference>
<feature type="region of interest" description="Disordered" evidence="1">
    <location>
        <begin position="230"/>
        <end position="265"/>
    </location>
</feature>
<feature type="region of interest" description="Disordered" evidence="1">
    <location>
        <begin position="276"/>
        <end position="295"/>
    </location>
</feature>
<feature type="compositionally biased region" description="Low complexity" evidence="1">
    <location>
        <begin position="9"/>
        <end position="20"/>
    </location>
</feature>
<reference evidence="3" key="1">
    <citation type="journal article" date="2019" name="Int. J. Syst. Evol. Microbiol.">
        <title>The Global Catalogue of Microorganisms (GCM) 10K type strain sequencing project: providing services to taxonomists for standard genome sequencing and annotation.</title>
        <authorList>
            <consortium name="The Broad Institute Genomics Platform"/>
            <consortium name="The Broad Institute Genome Sequencing Center for Infectious Disease"/>
            <person name="Wu L."/>
            <person name="Ma J."/>
        </authorList>
    </citation>
    <scope>NUCLEOTIDE SEQUENCE [LARGE SCALE GENOMIC DNA]</scope>
    <source>
        <strain evidence="3">TBRC 4489</strain>
    </source>
</reference>
<comment type="caution">
    <text evidence="2">The sequence shown here is derived from an EMBL/GenBank/DDBJ whole genome shotgun (WGS) entry which is preliminary data.</text>
</comment>
<sequence>MEDESTDRSGPTPSGSGCCGARSVSSPSAGVGPADAPGLPTAVDRATFQAELDRLRAREKAHTREGDAIAAARRRLPMVEVDAGTTLIGPDGPATLLDAFEGRRQLIAYYFMWYPGNPAAEQCEGCTWCNTQVAELSYLHSRDITYAVFCQGPYDESRRYRDFMGWQIPWYSAQDSLDTLLVGRHLGMMYLVCYVRDHDRVFETYWTTLRGVEEMDYSYALMDLTVYGRQETQEDSPPGWPQPRRVDDDSNLRTNGRPIAQWSRIEAGRSDDLTVRPFLSEAEESGDDLRPRLDG</sequence>
<organism evidence="2 3">
    <name type="scientific">Planomonospora corallina</name>
    <dbReference type="NCBI Taxonomy" id="1806052"/>
    <lineage>
        <taxon>Bacteria</taxon>
        <taxon>Bacillati</taxon>
        <taxon>Actinomycetota</taxon>
        <taxon>Actinomycetes</taxon>
        <taxon>Streptosporangiales</taxon>
        <taxon>Streptosporangiaceae</taxon>
        <taxon>Planomonospora</taxon>
    </lineage>
</organism>
<evidence type="ECO:0000256" key="1">
    <source>
        <dbReference type="SAM" id="MobiDB-lite"/>
    </source>
</evidence>
<protein>
    <submittedName>
        <fullName evidence="2">DUF899 family protein</fullName>
    </submittedName>
</protein>
<dbReference type="Proteomes" id="UP001595850">
    <property type="component" value="Unassembled WGS sequence"/>
</dbReference>
<accession>A0ABV8IHJ8</accession>
<gene>
    <name evidence="2" type="ORF">ACFOWE_29565</name>
</gene>
<dbReference type="Pfam" id="PF05988">
    <property type="entry name" value="DUF899"/>
    <property type="match status" value="1"/>
</dbReference>
<name>A0ABV8IHJ8_9ACTN</name>